<comment type="similarity">
    <text evidence="2">Belongs to the binding-protein-dependent transport system permease family. FecCD subfamily.</text>
</comment>
<feature type="transmembrane region" description="Helical" evidence="8">
    <location>
        <begin position="79"/>
        <end position="97"/>
    </location>
</feature>
<evidence type="ECO:0000256" key="5">
    <source>
        <dbReference type="ARBA" id="ARBA00022692"/>
    </source>
</evidence>
<dbReference type="CDD" id="cd06550">
    <property type="entry name" value="TM_ABC_iron-siderophores_like"/>
    <property type="match status" value="1"/>
</dbReference>
<evidence type="ECO:0000256" key="7">
    <source>
        <dbReference type="ARBA" id="ARBA00023136"/>
    </source>
</evidence>
<dbReference type="Gene3D" id="1.10.3470.10">
    <property type="entry name" value="ABC transporter involved in vitamin B12 uptake, BtuC"/>
    <property type="match status" value="1"/>
</dbReference>
<evidence type="ECO:0000256" key="3">
    <source>
        <dbReference type="ARBA" id="ARBA00022448"/>
    </source>
</evidence>
<dbReference type="SUPFAM" id="SSF81345">
    <property type="entry name" value="ABC transporter involved in vitamin B12 uptake, BtuC"/>
    <property type="match status" value="1"/>
</dbReference>
<feature type="transmembrane region" description="Helical" evidence="8">
    <location>
        <begin position="205"/>
        <end position="226"/>
    </location>
</feature>
<keyword evidence="10" id="KW-1185">Reference proteome</keyword>
<feature type="transmembrane region" description="Helical" evidence="8">
    <location>
        <begin position="134"/>
        <end position="152"/>
    </location>
</feature>
<feature type="transmembrane region" description="Helical" evidence="8">
    <location>
        <begin position="109"/>
        <end position="128"/>
    </location>
</feature>
<feature type="transmembrane region" description="Helical" evidence="8">
    <location>
        <begin position="254"/>
        <end position="279"/>
    </location>
</feature>
<feature type="transmembrane region" description="Helical" evidence="8">
    <location>
        <begin position="164"/>
        <end position="185"/>
    </location>
</feature>
<reference evidence="9" key="2">
    <citation type="submission" date="2020-09" db="EMBL/GenBank/DDBJ databases">
        <authorList>
            <person name="Sun Q."/>
            <person name="Zhou Y."/>
        </authorList>
    </citation>
    <scope>NUCLEOTIDE SEQUENCE</scope>
    <source>
        <strain evidence="9">CGMCC 1.15478</strain>
    </source>
</reference>
<evidence type="ECO:0000313" key="10">
    <source>
        <dbReference type="Proteomes" id="UP000641514"/>
    </source>
</evidence>
<dbReference type="EMBL" id="BMJH01000001">
    <property type="protein sequence ID" value="GGC63128.1"/>
    <property type="molecule type" value="Genomic_DNA"/>
</dbReference>
<comment type="subcellular location">
    <subcellularLocation>
        <location evidence="1">Cell membrane</location>
        <topology evidence="1">Multi-pass membrane protein</topology>
    </subcellularLocation>
</comment>
<dbReference type="Proteomes" id="UP000641514">
    <property type="component" value="Unassembled WGS sequence"/>
</dbReference>
<dbReference type="RefSeq" id="WP_188672010.1">
    <property type="nucleotide sequence ID" value="NZ_BMJH01000001.1"/>
</dbReference>
<dbReference type="AlphaFoldDB" id="A0A916U9M3"/>
<evidence type="ECO:0000313" key="9">
    <source>
        <dbReference type="EMBL" id="GGC63128.1"/>
    </source>
</evidence>
<dbReference type="InterPro" id="IPR037294">
    <property type="entry name" value="ABC_BtuC-like"/>
</dbReference>
<dbReference type="InterPro" id="IPR000522">
    <property type="entry name" value="ABC_transptr_permease_BtuC"/>
</dbReference>
<dbReference type="PANTHER" id="PTHR30472:SF24">
    <property type="entry name" value="FERRIC ENTEROBACTIN TRANSPORT SYSTEM PERMEASE PROTEIN FEPG"/>
    <property type="match status" value="1"/>
</dbReference>
<dbReference type="Pfam" id="PF01032">
    <property type="entry name" value="FecCD"/>
    <property type="match status" value="1"/>
</dbReference>
<dbReference type="GO" id="GO:0005886">
    <property type="term" value="C:plasma membrane"/>
    <property type="evidence" value="ECO:0007669"/>
    <property type="project" value="UniProtKB-SubCell"/>
</dbReference>
<accession>A0A916U9M3</accession>
<evidence type="ECO:0000256" key="2">
    <source>
        <dbReference type="ARBA" id="ARBA00007935"/>
    </source>
</evidence>
<feature type="transmembrane region" description="Helical" evidence="8">
    <location>
        <begin position="320"/>
        <end position="339"/>
    </location>
</feature>
<proteinExistence type="inferred from homology"/>
<protein>
    <submittedName>
        <fullName evidence="9">Iron ABC transporter permease</fullName>
    </submittedName>
</protein>
<feature type="transmembrane region" description="Helical" evidence="8">
    <location>
        <begin position="24"/>
        <end position="43"/>
    </location>
</feature>
<gene>
    <name evidence="9" type="ORF">GCM10011410_14450</name>
</gene>
<dbReference type="GO" id="GO:0022857">
    <property type="term" value="F:transmembrane transporter activity"/>
    <property type="evidence" value="ECO:0007669"/>
    <property type="project" value="InterPro"/>
</dbReference>
<keyword evidence="4" id="KW-1003">Cell membrane</keyword>
<comment type="caution">
    <text evidence="9">The sequence shown here is derived from an EMBL/GenBank/DDBJ whole genome shotgun (WGS) entry which is preliminary data.</text>
</comment>
<reference evidence="9" key="1">
    <citation type="journal article" date="2014" name="Int. J. Syst. Evol. Microbiol.">
        <title>Complete genome sequence of Corynebacterium casei LMG S-19264T (=DSM 44701T), isolated from a smear-ripened cheese.</title>
        <authorList>
            <consortium name="US DOE Joint Genome Institute (JGI-PGF)"/>
            <person name="Walter F."/>
            <person name="Albersmeier A."/>
            <person name="Kalinowski J."/>
            <person name="Ruckert C."/>
        </authorList>
    </citation>
    <scope>NUCLEOTIDE SEQUENCE</scope>
    <source>
        <strain evidence="9">CGMCC 1.15478</strain>
    </source>
</reference>
<evidence type="ECO:0000256" key="6">
    <source>
        <dbReference type="ARBA" id="ARBA00022989"/>
    </source>
</evidence>
<keyword evidence="7 8" id="KW-0472">Membrane</keyword>
<organism evidence="9 10">
    <name type="scientific">Hoyosella rhizosphaerae</name>
    <dbReference type="NCBI Taxonomy" id="1755582"/>
    <lineage>
        <taxon>Bacteria</taxon>
        <taxon>Bacillati</taxon>
        <taxon>Actinomycetota</taxon>
        <taxon>Actinomycetes</taxon>
        <taxon>Mycobacteriales</taxon>
        <taxon>Hoyosellaceae</taxon>
        <taxon>Hoyosella</taxon>
    </lineage>
</organism>
<sequence>MSVLPRGTAVIRSRGTTFRVHKRSVVIAAALLVAVAGFSLWSLTLGKYGLTASQVVDILQGGGNLIERDVIIGTRLPRVLVAVLAGAAFAMSGAILQRIAANPLVSPDVIGINTGAALGALVVLTIIGGSALSTIVGALVGALTTIGLILLIANKHGISGYRLVLVGIGMTAMLSSLISFILTRANIYEAHNAAVWLTGSLANRGWLHVSIIGTTLVLALPFLVVWGRNLSLLELGDELASTLSGNAAQHRINLTVLACVLAAMATAAAGPIGFVALVAPQIVRRLLHERSPGLVPSAAAGALLIVTADLAARTLFPTELPVGVLTAVLGAPVLIYLLARASKIGHAG</sequence>
<evidence type="ECO:0000256" key="1">
    <source>
        <dbReference type="ARBA" id="ARBA00004651"/>
    </source>
</evidence>
<keyword evidence="6 8" id="KW-1133">Transmembrane helix</keyword>
<keyword evidence="5 8" id="KW-0812">Transmembrane</keyword>
<dbReference type="PANTHER" id="PTHR30472">
    <property type="entry name" value="FERRIC ENTEROBACTIN TRANSPORT SYSTEM PERMEASE PROTEIN"/>
    <property type="match status" value="1"/>
</dbReference>
<keyword evidence="3" id="KW-0813">Transport</keyword>
<evidence type="ECO:0000256" key="4">
    <source>
        <dbReference type="ARBA" id="ARBA00022475"/>
    </source>
</evidence>
<evidence type="ECO:0000256" key="8">
    <source>
        <dbReference type="SAM" id="Phobius"/>
    </source>
</evidence>
<name>A0A916U9M3_9ACTN</name>
<dbReference type="GO" id="GO:0033214">
    <property type="term" value="P:siderophore-iron import into cell"/>
    <property type="evidence" value="ECO:0007669"/>
    <property type="project" value="TreeGrafter"/>
</dbReference>